<dbReference type="Pfam" id="PF01569">
    <property type="entry name" value="PAP2"/>
    <property type="match status" value="1"/>
</dbReference>
<dbReference type="GO" id="GO:0050380">
    <property type="term" value="F:undecaprenyl-diphosphatase activity"/>
    <property type="evidence" value="ECO:0007669"/>
    <property type="project" value="UniProtKB-EC"/>
</dbReference>
<dbReference type="SUPFAM" id="SSF48317">
    <property type="entry name" value="Acid phosphatase/Vanadium-dependent haloperoxidase"/>
    <property type="match status" value="1"/>
</dbReference>
<feature type="transmembrane region" description="Helical" evidence="4">
    <location>
        <begin position="81"/>
        <end position="98"/>
    </location>
</feature>
<organism evidence="6 7">
    <name type="scientific">Thiolapillus brandeum</name>
    <dbReference type="NCBI Taxonomy" id="1076588"/>
    <lineage>
        <taxon>Bacteria</taxon>
        <taxon>Pseudomonadati</taxon>
        <taxon>Pseudomonadota</taxon>
        <taxon>Gammaproteobacteria</taxon>
        <taxon>Chromatiales</taxon>
        <taxon>Sedimenticolaceae</taxon>
        <taxon>Thiolapillus</taxon>
    </lineage>
</organism>
<feature type="domain" description="Phosphatidic acid phosphatase type 2/haloperoxidase" evidence="5">
    <location>
        <begin position="85"/>
        <end position="242"/>
    </location>
</feature>
<accession>A0A7U6GGG8</accession>
<comment type="catalytic activity">
    <reaction evidence="3">
        <text>di-trans,octa-cis-undecaprenyl diphosphate + H2O = di-trans,octa-cis-undecaprenyl phosphate + phosphate + H(+)</text>
        <dbReference type="Rhea" id="RHEA:28094"/>
        <dbReference type="ChEBI" id="CHEBI:15377"/>
        <dbReference type="ChEBI" id="CHEBI:15378"/>
        <dbReference type="ChEBI" id="CHEBI:43474"/>
        <dbReference type="ChEBI" id="CHEBI:58405"/>
        <dbReference type="ChEBI" id="CHEBI:60392"/>
        <dbReference type="EC" id="3.6.1.27"/>
    </reaction>
</comment>
<dbReference type="Proteomes" id="UP000031631">
    <property type="component" value="Chromosome"/>
</dbReference>
<evidence type="ECO:0000313" key="6">
    <source>
        <dbReference type="EMBL" id="BAO43217.1"/>
    </source>
</evidence>
<evidence type="ECO:0000256" key="4">
    <source>
        <dbReference type="SAM" id="Phobius"/>
    </source>
</evidence>
<keyword evidence="4" id="KW-0812">Transmembrane</keyword>
<feature type="transmembrane region" description="Helical" evidence="4">
    <location>
        <begin position="227"/>
        <end position="247"/>
    </location>
</feature>
<sequence>MTKSLPDNPWKCSSGIGKYWLMAMLLILALLLPAFMWSPGVPEDDGLLRLWWGLSLSASKYGLAGVALGFSLMLGLPVRRLFLLLLPILLIIGLGAWSNEHLIKPAVAQPRPDIEFLASDVAGPVLPEGSGVFYELPDKASRSQRLEAAWKKSPLSLPPLLRAHWTEETGFSFPSGHAFAATALAAWLSLWIMCGGSRLWLLAPVWGWMLAVCYSRIALGVHRPEDILAGALEGLLLVMFTGGLLFFRVQRRV</sequence>
<feature type="transmembrane region" description="Helical" evidence="4">
    <location>
        <begin position="199"/>
        <end position="221"/>
    </location>
</feature>
<keyword evidence="4" id="KW-1133">Transmembrane helix</keyword>
<dbReference type="Gene3D" id="1.20.144.10">
    <property type="entry name" value="Phosphatidic acid phosphatase type 2/haloperoxidase"/>
    <property type="match status" value="1"/>
</dbReference>
<reference evidence="6 7" key="1">
    <citation type="journal article" date="2014" name="PLoS ONE">
        <title>Physiological and genomic features of a novel sulfur-oxidizing gammaproteobacterium belonging to a previously uncultivated symbiotic lineage isolated from a hydrothermal vent.</title>
        <authorList>
            <person name="Nunoura T."/>
            <person name="Takaki Y."/>
            <person name="Kazama H."/>
            <person name="Kakuta J."/>
            <person name="Shimamura S."/>
            <person name="Makita H."/>
            <person name="Hirai M."/>
            <person name="Miyazaki M."/>
            <person name="Takai K."/>
        </authorList>
    </citation>
    <scope>NUCLEOTIDE SEQUENCE [LARGE SCALE GENOMIC DNA]</scope>
    <source>
        <strain evidence="6 7">Hiromi1</strain>
    </source>
</reference>
<keyword evidence="4" id="KW-0472">Membrane</keyword>
<dbReference type="KEGG" id="tbn:TBH_C0271"/>
<feature type="transmembrane region" description="Helical" evidence="4">
    <location>
        <begin position="20"/>
        <end position="38"/>
    </location>
</feature>
<dbReference type="SMART" id="SM00014">
    <property type="entry name" value="acidPPc"/>
    <property type="match status" value="1"/>
</dbReference>
<feature type="transmembrane region" description="Helical" evidence="4">
    <location>
        <begin position="171"/>
        <end position="192"/>
    </location>
</feature>
<evidence type="ECO:0000313" key="7">
    <source>
        <dbReference type="Proteomes" id="UP000031631"/>
    </source>
</evidence>
<proteinExistence type="predicted"/>
<evidence type="ECO:0000259" key="5">
    <source>
        <dbReference type="SMART" id="SM00014"/>
    </source>
</evidence>
<evidence type="ECO:0000256" key="3">
    <source>
        <dbReference type="ARBA" id="ARBA00047594"/>
    </source>
</evidence>
<name>A0A7U6GGG8_9GAMM</name>
<dbReference type="InterPro" id="IPR000326">
    <property type="entry name" value="PAP2/HPO"/>
</dbReference>
<gene>
    <name evidence="6" type="ORF">TBH_C0271</name>
</gene>
<dbReference type="InterPro" id="IPR036938">
    <property type="entry name" value="PAP2/HPO_sf"/>
</dbReference>
<dbReference type="OrthoDB" id="5586741at2"/>
<dbReference type="CDD" id="cd01610">
    <property type="entry name" value="PAP2_like"/>
    <property type="match status" value="1"/>
</dbReference>
<dbReference type="EMBL" id="AP012273">
    <property type="protein sequence ID" value="BAO43217.1"/>
    <property type="molecule type" value="Genomic_DNA"/>
</dbReference>
<dbReference type="AlphaFoldDB" id="A0A7U6GGG8"/>
<dbReference type="PANTHER" id="PTHR14969:SF13">
    <property type="entry name" value="AT30094P"/>
    <property type="match status" value="1"/>
</dbReference>
<dbReference type="RefSeq" id="WP_082030518.1">
    <property type="nucleotide sequence ID" value="NZ_AP012273.1"/>
</dbReference>
<evidence type="ECO:0000256" key="1">
    <source>
        <dbReference type="ARBA" id="ARBA00012374"/>
    </source>
</evidence>
<feature type="transmembrane region" description="Helical" evidence="4">
    <location>
        <begin position="50"/>
        <end position="74"/>
    </location>
</feature>
<dbReference type="PANTHER" id="PTHR14969">
    <property type="entry name" value="SPHINGOSINE-1-PHOSPHATE PHOSPHOHYDROLASE"/>
    <property type="match status" value="1"/>
</dbReference>
<keyword evidence="7" id="KW-1185">Reference proteome</keyword>
<dbReference type="EC" id="3.6.1.27" evidence="1"/>
<evidence type="ECO:0000256" key="2">
    <source>
        <dbReference type="ARBA" id="ARBA00032707"/>
    </source>
</evidence>
<protein>
    <recommendedName>
        <fullName evidence="1">undecaprenyl-diphosphate phosphatase</fullName>
        <ecNumber evidence="1">3.6.1.27</ecNumber>
    </recommendedName>
    <alternativeName>
        <fullName evidence="2">Undecaprenyl pyrophosphate phosphatase</fullName>
    </alternativeName>
</protein>